<organism evidence="3 4">
    <name type="scientific">Actinocorallia herbida</name>
    <dbReference type="NCBI Taxonomy" id="58109"/>
    <lineage>
        <taxon>Bacteria</taxon>
        <taxon>Bacillati</taxon>
        <taxon>Actinomycetota</taxon>
        <taxon>Actinomycetes</taxon>
        <taxon>Streptosporangiales</taxon>
        <taxon>Thermomonosporaceae</taxon>
        <taxon>Actinocorallia</taxon>
    </lineage>
</organism>
<dbReference type="Pfam" id="PF20703">
    <property type="entry name" value="nSTAND1"/>
    <property type="match status" value="1"/>
</dbReference>
<dbReference type="Proteomes" id="UP000272400">
    <property type="component" value="Unassembled WGS sequence"/>
</dbReference>
<evidence type="ECO:0000313" key="4">
    <source>
        <dbReference type="Proteomes" id="UP000272400"/>
    </source>
</evidence>
<evidence type="ECO:0000259" key="2">
    <source>
        <dbReference type="Pfam" id="PF20703"/>
    </source>
</evidence>
<dbReference type="OrthoDB" id="3204522at2"/>
<proteinExistence type="predicted"/>
<name>A0A3N1DAS8_9ACTN</name>
<dbReference type="Gene3D" id="1.25.40.10">
    <property type="entry name" value="Tetratricopeptide repeat domain"/>
    <property type="match status" value="1"/>
</dbReference>
<feature type="domain" description="Novel STAND NTPase 1" evidence="2">
    <location>
        <begin position="7"/>
        <end position="217"/>
    </location>
</feature>
<comment type="caution">
    <text evidence="3">The sequence shown here is derived from an EMBL/GenBank/DDBJ whole genome shotgun (WGS) entry which is preliminary data.</text>
</comment>
<dbReference type="AlphaFoldDB" id="A0A3N1DAS8"/>
<keyword evidence="4" id="KW-1185">Reference proteome</keyword>
<feature type="region of interest" description="Disordered" evidence="1">
    <location>
        <begin position="615"/>
        <end position="641"/>
    </location>
</feature>
<dbReference type="RefSeq" id="WP_123669562.1">
    <property type="nucleotide sequence ID" value="NZ_RJKE01000001.1"/>
</dbReference>
<dbReference type="EMBL" id="RJKE01000001">
    <property type="protein sequence ID" value="ROO90632.1"/>
    <property type="molecule type" value="Genomic_DNA"/>
</dbReference>
<sequence length="641" mass="66899">MTFPAQFPGNREFTARDRPHFHGRAVETAELADLWQRQEITILHGESGAGKSSLLHAGVIPALRDGARRVLPPALPGYRPALPLAAIPRQNPFAFAILASWRPEVAPTRLAGLTAAAFLRGIAGPDAHGPAHLAIDRAEELFAPSAAEAARVAFLNDLAEALSGHAGFRLLLCVREERLPEALAFASRLSEPGRMLLGPLDRAAAAAAIRGPLGPHGDPDLPDRLAADLAGGRQGRGRDEAAWVEPSLLQPVCARLFGPDAAGGPGHDLGPDVDQALADHTAAVLARVAAGHRMTPAALTGWFRDVFAPRSGGARVAYEDGPKTAGMPAAVIRDLVDGHLLRAHRHRDGLLFYRLTHPRLVRPVRALHPAPAFRPSPEDHLQAADKALHWGEHALAQANAEAACKSEGSLRVHAAAETTLGNIAYERGLAEAAAAHYRAAAVAYEAVQDTTAVGRLLAAIGRLRLGHGTSPERAVADLNSAVGRVPHDPAIQTGLGRALWFAGRPVPALAVLTGVLALDGGTLEALGTRAEILADLGDPVSAASALRDLDRLTAPLPPAQAARALALAVLNRPAEARAALPDPDASPADSSLVLLRAARVAALTGDPATAARLATRATQATDPPLPAHLHPTAHHLTSSAN</sequence>
<accession>A0A3N1DAS8</accession>
<gene>
    <name evidence="3" type="ORF">EDD29_8365</name>
</gene>
<reference evidence="3 4" key="1">
    <citation type="submission" date="2018-11" db="EMBL/GenBank/DDBJ databases">
        <title>Sequencing the genomes of 1000 actinobacteria strains.</title>
        <authorList>
            <person name="Klenk H.-P."/>
        </authorList>
    </citation>
    <scope>NUCLEOTIDE SEQUENCE [LARGE SCALE GENOMIC DNA]</scope>
    <source>
        <strain evidence="3 4">DSM 44254</strain>
    </source>
</reference>
<evidence type="ECO:0000256" key="1">
    <source>
        <dbReference type="SAM" id="MobiDB-lite"/>
    </source>
</evidence>
<evidence type="ECO:0000313" key="3">
    <source>
        <dbReference type="EMBL" id="ROO90632.1"/>
    </source>
</evidence>
<protein>
    <recommendedName>
        <fullName evidence="2">Novel STAND NTPase 1 domain-containing protein</fullName>
    </recommendedName>
</protein>
<dbReference type="InterPro" id="IPR011990">
    <property type="entry name" value="TPR-like_helical_dom_sf"/>
</dbReference>
<dbReference type="SUPFAM" id="SSF48452">
    <property type="entry name" value="TPR-like"/>
    <property type="match status" value="1"/>
</dbReference>
<dbReference type="InterPro" id="IPR049052">
    <property type="entry name" value="nSTAND1"/>
</dbReference>